<dbReference type="EMBL" id="GBXM01083147">
    <property type="protein sequence ID" value="JAH25430.1"/>
    <property type="molecule type" value="Transcribed_RNA"/>
</dbReference>
<proteinExistence type="predicted"/>
<reference evidence="1" key="1">
    <citation type="submission" date="2014-11" db="EMBL/GenBank/DDBJ databases">
        <authorList>
            <person name="Amaro Gonzalez C."/>
        </authorList>
    </citation>
    <scope>NUCLEOTIDE SEQUENCE</scope>
</reference>
<dbReference type="AlphaFoldDB" id="A0A0E9RAC7"/>
<accession>A0A0E9RAC7</accession>
<evidence type="ECO:0000313" key="1">
    <source>
        <dbReference type="EMBL" id="JAH25430.1"/>
    </source>
</evidence>
<organism evidence="1">
    <name type="scientific">Anguilla anguilla</name>
    <name type="common">European freshwater eel</name>
    <name type="synonym">Muraena anguilla</name>
    <dbReference type="NCBI Taxonomy" id="7936"/>
    <lineage>
        <taxon>Eukaryota</taxon>
        <taxon>Metazoa</taxon>
        <taxon>Chordata</taxon>
        <taxon>Craniata</taxon>
        <taxon>Vertebrata</taxon>
        <taxon>Euteleostomi</taxon>
        <taxon>Actinopterygii</taxon>
        <taxon>Neopterygii</taxon>
        <taxon>Teleostei</taxon>
        <taxon>Anguilliformes</taxon>
        <taxon>Anguillidae</taxon>
        <taxon>Anguilla</taxon>
    </lineage>
</organism>
<reference evidence="1" key="2">
    <citation type="journal article" date="2015" name="Fish Shellfish Immunol.">
        <title>Early steps in the European eel (Anguilla anguilla)-Vibrio vulnificus interaction in the gills: Role of the RtxA13 toxin.</title>
        <authorList>
            <person name="Callol A."/>
            <person name="Pajuelo D."/>
            <person name="Ebbesson L."/>
            <person name="Teles M."/>
            <person name="MacKenzie S."/>
            <person name="Amaro C."/>
        </authorList>
    </citation>
    <scope>NUCLEOTIDE SEQUENCE</scope>
</reference>
<sequence>MKTPSLVGYFCLDLLLY</sequence>
<protein>
    <submittedName>
        <fullName evidence="1">Uncharacterized protein</fullName>
    </submittedName>
</protein>
<name>A0A0E9RAC7_ANGAN</name>